<gene>
    <name evidence="2" type="ORF">BD626DRAFT_175418</name>
</gene>
<accession>A0A550C2R4</accession>
<dbReference type="Proteomes" id="UP000320762">
    <property type="component" value="Unassembled WGS sequence"/>
</dbReference>
<sequence length="290" mass="31886">MSTTRPPTDLPLSQLEGLRHRADQIIESINALAGSIHLQDAPAMYPWPDLLARYNLLLSQTLNFSNSLAAAVPPQPGSRPSDASVERIFEKLALHPKKALEDPQFHAEVAPFIRHNQTYDILKKESTTVSGLCDHLETRGSVGVLSGLPSARMKSRKTTYEDVLQECAEIGGSHERRVERGRLVVAQILEKTDKYEWKERVLVEQPEPDELGFDPRYVLSAGAGAVSAAPEDHIDEEGEFGDDMDDDEGINGNMEQDDGPLTEGEGAEMSEAPEQPPLALDPALQAMWQG</sequence>
<comment type="caution">
    <text evidence="2">The sequence shown here is derived from an EMBL/GenBank/DDBJ whole genome shotgun (WGS) entry which is preliminary data.</text>
</comment>
<proteinExistence type="predicted"/>
<dbReference type="Gene3D" id="1.20.58.1710">
    <property type="match status" value="1"/>
</dbReference>
<dbReference type="OrthoDB" id="5568181at2759"/>
<evidence type="ECO:0008006" key="4">
    <source>
        <dbReference type="Google" id="ProtNLM"/>
    </source>
</evidence>
<protein>
    <recommendedName>
        <fullName evidence="4">Mediator complex subunit 8</fullName>
    </recommendedName>
</protein>
<evidence type="ECO:0000313" key="2">
    <source>
        <dbReference type="EMBL" id="TRM59092.1"/>
    </source>
</evidence>
<dbReference type="STRING" id="97359.A0A550C2R4"/>
<dbReference type="AlphaFoldDB" id="A0A550C2R4"/>
<evidence type="ECO:0000313" key="3">
    <source>
        <dbReference type="Proteomes" id="UP000320762"/>
    </source>
</evidence>
<feature type="region of interest" description="Disordered" evidence="1">
    <location>
        <begin position="224"/>
        <end position="290"/>
    </location>
</feature>
<reference evidence="2 3" key="1">
    <citation type="journal article" date="2019" name="New Phytol.">
        <title>Comparative genomics reveals unique wood-decay strategies and fruiting body development in the Schizophyllaceae.</title>
        <authorList>
            <person name="Almasi E."/>
            <person name="Sahu N."/>
            <person name="Krizsan K."/>
            <person name="Balint B."/>
            <person name="Kovacs G.M."/>
            <person name="Kiss B."/>
            <person name="Cseklye J."/>
            <person name="Drula E."/>
            <person name="Henrissat B."/>
            <person name="Nagy I."/>
            <person name="Chovatia M."/>
            <person name="Adam C."/>
            <person name="LaButti K."/>
            <person name="Lipzen A."/>
            <person name="Riley R."/>
            <person name="Grigoriev I.V."/>
            <person name="Nagy L.G."/>
        </authorList>
    </citation>
    <scope>NUCLEOTIDE SEQUENCE [LARGE SCALE GENOMIC DNA]</scope>
    <source>
        <strain evidence="2 3">NL-1724</strain>
    </source>
</reference>
<name>A0A550C2R4_9AGAR</name>
<keyword evidence="3" id="KW-1185">Reference proteome</keyword>
<dbReference type="EMBL" id="VDMD01000031">
    <property type="protein sequence ID" value="TRM59092.1"/>
    <property type="molecule type" value="Genomic_DNA"/>
</dbReference>
<evidence type="ECO:0000256" key="1">
    <source>
        <dbReference type="SAM" id="MobiDB-lite"/>
    </source>
</evidence>
<feature type="compositionally biased region" description="Acidic residues" evidence="1">
    <location>
        <begin position="233"/>
        <end position="268"/>
    </location>
</feature>
<organism evidence="2 3">
    <name type="scientific">Schizophyllum amplum</name>
    <dbReference type="NCBI Taxonomy" id="97359"/>
    <lineage>
        <taxon>Eukaryota</taxon>
        <taxon>Fungi</taxon>
        <taxon>Dikarya</taxon>
        <taxon>Basidiomycota</taxon>
        <taxon>Agaricomycotina</taxon>
        <taxon>Agaricomycetes</taxon>
        <taxon>Agaricomycetidae</taxon>
        <taxon>Agaricales</taxon>
        <taxon>Schizophyllaceae</taxon>
        <taxon>Schizophyllum</taxon>
    </lineage>
</organism>